<evidence type="ECO:0000259" key="8">
    <source>
        <dbReference type="Pfam" id="PF01926"/>
    </source>
</evidence>
<evidence type="ECO:0000256" key="4">
    <source>
        <dbReference type="ARBA" id="ARBA00022737"/>
    </source>
</evidence>
<dbReference type="CDD" id="cd01894">
    <property type="entry name" value="EngA1"/>
    <property type="match status" value="1"/>
</dbReference>
<feature type="domain" description="G" evidence="8">
    <location>
        <begin position="26"/>
        <end position="147"/>
    </location>
</feature>
<dbReference type="Gene3D" id="3.40.50.300">
    <property type="entry name" value="P-loop containing nucleotide triphosphate hydrolases"/>
    <property type="match status" value="2"/>
</dbReference>
<dbReference type="InterPro" id="IPR027417">
    <property type="entry name" value="P-loop_NTPase"/>
</dbReference>
<dbReference type="GO" id="GO:0042254">
    <property type="term" value="P:ribosome biogenesis"/>
    <property type="evidence" value="ECO:0007669"/>
    <property type="project" value="UniProtKB-KW"/>
</dbReference>
<comment type="caution">
    <text evidence="10">The sequence shown here is derived from an EMBL/GenBank/DDBJ whole genome shotgun (WGS) entry which is preliminary data.</text>
</comment>
<keyword evidence="11" id="KW-1185">Reference proteome</keyword>
<proteinExistence type="inferred from homology"/>
<sequence>MKIDLKKKKEKKDKNSKVVQLKQFSVALVGRTNVGKSTLFNRLVGRREALVSRVEGTTRDRREGKGRISGLEFTLIDTGGYVCDNGKISLIEKQINKQTEYAVEKADVVFFLLDGKVGVTAEDRAIAAWLRSKRNVKQFPVFAVVNKTEGVFAHTDMDGTCPQWEDLRAEAYGLGFGEPIGISAEHSEGLIDMFELLKPFGDLLNLNKKADRERYALLEKEKAQRATTEQPYEIETNVPVVGIDVGYEPQEQQDRDDEILQLTILGIPNSGKSTLLNTLLKKDRFITGSIPGLTRDTVSSEVVFQGRRIRVVDTPGIPKADGVLPPSLNSLSIYHAHKQLHYSHVVALILDGSRILTKHDLALAKEILDNGRGLFVVLNKSDVMQSPAAAKKQLVTYMDRYIPMAGHVPSIVVSALYGTGTDAVFPLALTVFDRWRTRVSTGILNRWLDAVTFRHPPPRTSSGKEVKLKYLTQTKARPPSFVLFSNSKEIDKTYLRFLSSCLQEEFDLNGVPIRIFVRVSENPFTVSAFTVQCDAPDMAVYRPVVAFTCHFSEAVALHNEERVFVPNIESISPRNGESDTFVVEARVEDNTLGVLTLVLGAGAFKGGEELSEEYRVSVPYDFIRANVVVTAVIEKMSMTPDYAVVRISGGQTVLQQVQTIDAIAVFPPCMTVLEVTSTVDSYLVTVYVNDPAAIRSSTLRVKEGVIRAYWGSKRNVEKDVSVEVKMVLPAGEPIELWPASGTLFVRDAEFQMDVTALFQNGCKVDASSFSGINADV</sequence>
<dbReference type="Pfam" id="PF14714">
    <property type="entry name" value="KH_dom-like"/>
    <property type="match status" value="1"/>
</dbReference>
<keyword evidence="4" id="KW-0677">Repeat</keyword>
<keyword evidence="6" id="KW-0342">GTP-binding</keyword>
<dbReference type="AlphaFoldDB" id="A0A196S8S3"/>
<accession>A0A196S8S3</accession>
<dbReference type="FunFam" id="3.30.300.20:FF:000004">
    <property type="entry name" value="GTPase Der"/>
    <property type="match status" value="1"/>
</dbReference>
<evidence type="ECO:0000256" key="1">
    <source>
        <dbReference type="ARBA" id="ARBA00008279"/>
    </source>
</evidence>
<dbReference type="InterPro" id="IPR005225">
    <property type="entry name" value="Small_GTP-bd"/>
</dbReference>
<dbReference type="InterPro" id="IPR006073">
    <property type="entry name" value="GTP-bd"/>
</dbReference>
<evidence type="ECO:0000256" key="5">
    <source>
        <dbReference type="ARBA" id="ARBA00022741"/>
    </source>
</evidence>
<evidence type="ECO:0000256" key="7">
    <source>
        <dbReference type="ARBA" id="ARBA00032345"/>
    </source>
</evidence>
<dbReference type="Pfam" id="PF01926">
    <property type="entry name" value="MMR_HSR1"/>
    <property type="match status" value="2"/>
</dbReference>
<dbReference type="GO" id="GO:0005525">
    <property type="term" value="F:GTP binding"/>
    <property type="evidence" value="ECO:0007669"/>
    <property type="project" value="UniProtKB-KW"/>
</dbReference>
<evidence type="ECO:0000259" key="9">
    <source>
        <dbReference type="Pfam" id="PF14714"/>
    </source>
</evidence>
<dbReference type="Proteomes" id="UP000078348">
    <property type="component" value="Unassembled WGS sequence"/>
</dbReference>
<dbReference type="Gene3D" id="3.30.300.20">
    <property type="match status" value="1"/>
</dbReference>
<dbReference type="HAMAP" id="MF_00195">
    <property type="entry name" value="GTPase_Der"/>
    <property type="match status" value="1"/>
</dbReference>
<dbReference type="SUPFAM" id="SSF52540">
    <property type="entry name" value="P-loop containing nucleoside triphosphate hydrolases"/>
    <property type="match status" value="2"/>
</dbReference>
<dbReference type="NCBIfam" id="TIGR03594">
    <property type="entry name" value="GTPase_EngA"/>
    <property type="match status" value="1"/>
</dbReference>
<feature type="non-terminal residue" evidence="10">
    <location>
        <position position="776"/>
    </location>
</feature>
<evidence type="ECO:0000256" key="3">
    <source>
        <dbReference type="ARBA" id="ARBA00022517"/>
    </source>
</evidence>
<dbReference type="InterPro" id="IPR032859">
    <property type="entry name" value="KH_dom-like"/>
</dbReference>
<feature type="domain" description="GTPase Der C-terminal KH-domain-like" evidence="9">
    <location>
        <begin position="438"/>
        <end position="518"/>
    </location>
</feature>
<organism evidence="10 11">
    <name type="scientific">Blastocystis sp. subtype 1 (strain ATCC 50177 / NandII)</name>
    <dbReference type="NCBI Taxonomy" id="478820"/>
    <lineage>
        <taxon>Eukaryota</taxon>
        <taxon>Sar</taxon>
        <taxon>Stramenopiles</taxon>
        <taxon>Bigyra</taxon>
        <taxon>Opalozoa</taxon>
        <taxon>Opalinata</taxon>
        <taxon>Blastocystidae</taxon>
        <taxon>Blastocystis</taxon>
    </lineage>
</organism>
<comment type="similarity">
    <text evidence="1">Belongs to the TRAFAC class TrmE-Era-EngA-EngB-Septin-like GTPase superfamily. EngA (Der) GTPase family.</text>
</comment>
<dbReference type="STRING" id="478820.A0A196S8S3"/>
<reference evidence="10 11" key="1">
    <citation type="submission" date="2016-05" db="EMBL/GenBank/DDBJ databases">
        <title>Nuclear genome of Blastocystis sp. subtype 1 NandII.</title>
        <authorList>
            <person name="Gentekaki E."/>
            <person name="Curtis B."/>
            <person name="Stairs C."/>
            <person name="Eme L."/>
            <person name="Herman E."/>
            <person name="Klimes V."/>
            <person name="Arias M.C."/>
            <person name="Elias M."/>
            <person name="Hilliou F."/>
            <person name="Klute M."/>
            <person name="Malik S.-B."/>
            <person name="Pightling A."/>
            <person name="Rachubinski R."/>
            <person name="Salas D."/>
            <person name="Schlacht A."/>
            <person name="Suga H."/>
            <person name="Archibald J."/>
            <person name="Ball S.G."/>
            <person name="Clark G."/>
            <person name="Dacks J."/>
            <person name="Van Der Giezen M."/>
            <person name="Tsaousis A."/>
            <person name="Roger A."/>
        </authorList>
    </citation>
    <scope>NUCLEOTIDE SEQUENCE [LARGE SCALE GENOMIC DNA]</scope>
    <source>
        <strain evidence="11">ATCC 50177 / NandII</strain>
    </source>
</reference>
<feature type="domain" description="G" evidence="8">
    <location>
        <begin position="263"/>
        <end position="380"/>
    </location>
</feature>
<dbReference type="OrthoDB" id="8954335at2759"/>
<dbReference type="PANTHER" id="PTHR43834:SF6">
    <property type="entry name" value="GTPASE DER"/>
    <property type="match status" value="1"/>
</dbReference>
<dbReference type="PANTHER" id="PTHR43834">
    <property type="entry name" value="GTPASE DER"/>
    <property type="match status" value="1"/>
</dbReference>
<dbReference type="EMBL" id="LXWW01000514">
    <property type="protein sequence ID" value="OAO12756.1"/>
    <property type="molecule type" value="Genomic_DNA"/>
</dbReference>
<evidence type="ECO:0000313" key="11">
    <source>
        <dbReference type="Proteomes" id="UP000078348"/>
    </source>
</evidence>
<evidence type="ECO:0000256" key="6">
    <source>
        <dbReference type="ARBA" id="ARBA00023134"/>
    </source>
</evidence>
<name>A0A196S8S3_BLAHN</name>
<gene>
    <name evidence="10" type="ORF">AV274_5579</name>
</gene>
<evidence type="ECO:0000256" key="2">
    <source>
        <dbReference type="ARBA" id="ARBA00020953"/>
    </source>
</evidence>
<keyword evidence="5" id="KW-0547">Nucleotide-binding</keyword>
<dbReference type="InterPro" id="IPR016484">
    <property type="entry name" value="GTPase_Der"/>
</dbReference>
<dbReference type="InterPro" id="IPR015946">
    <property type="entry name" value="KH_dom-like_a/b"/>
</dbReference>
<protein>
    <recommendedName>
        <fullName evidence="2">GTPase Der</fullName>
    </recommendedName>
    <alternativeName>
        <fullName evidence="7">GTP-binding protein EngA</fullName>
    </alternativeName>
</protein>
<dbReference type="NCBIfam" id="TIGR00231">
    <property type="entry name" value="small_GTP"/>
    <property type="match status" value="2"/>
</dbReference>
<keyword evidence="3" id="KW-0690">Ribosome biogenesis</keyword>
<evidence type="ECO:0000313" key="10">
    <source>
        <dbReference type="EMBL" id="OAO12756.1"/>
    </source>
</evidence>